<comment type="subcellular location">
    <subcellularLocation>
        <location evidence="1">Mitochondrion</location>
    </subcellularLocation>
</comment>
<sequence length="115" mass="13566">MSFLRISTSYLKSKPLRANFSTKIALTADKSTIVALHKENEFPYELSQPLPEETNEDKSVLRMSDYSEVKRVFKEMKPEFARQQLSSMTLTTTHRWFPRSRDKRAKTTEMNRPYL</sequence>
<evidence type="ECO:0000313" key="9">
    <source>
        <dbReference type="EMBL" id="CAK1544526.1"/>
    </source>
</evidence>
<dbReference type="Proteomes" id="UP001497472">
    <property type="component" value="Unassembled WGS sequence"/>
</dbReference>
<evidence type="ECO:0000256" key="7">
    <source>
        <dbReference type="ARBA" id="ARBA00035189"/>
    </source>
</evidence>
<dbReference type="EMBL" id="CAVLEF010000005">
    <property type="protein sequence ID" value="CAK1544526.1"/>
    <property type="molecule type" value="Genomic_DNA"/>
</dbReference>
<dbReference type="PANTHER" id="PTHR13450:SF4">
    <property type="entry name" value="LARGE RIBOSOMAL SUBUNIT PROTEIN ML42"/>
    <property type="match status" value="1"/>
</dbReference>
<evidence type="ECO:0000256" key="4">
    <source>
        <dbReference type="ARBA" id="ARBA00022980"/>
    </source>
</evidence>
<proteinExistence type="inferred from homology"/>
<keyword evidence="3" id="KW-0809">Transit peptide</keyword>
<dbReference type="GO" id="GO:0005762">
    <property type="term" value="C:mitochondrial large ribosomal subunit"/>
    <property type="evidence" value="ECO:0007669"/>
    <property type="project" value="TreeGrafter"/>
</dbReference>
<protein>
    <recommendedName>
        <fullName evidence="7">Large ribosomal subunit protein mL42</fullName>
    </recommendedName>
</protein>
<evidence type="ECO:0000256" key="2">
    <source>
        <dbReference type="ARBA" id="ARBA00005556"/>
    </source>
</evidence>
<dbReference type="PANTHER" id="PTHR13450">
    <property type="entry name" value="MITOCHONDRIAL 39S RIBOSOMAL PROTEIN L42"/>
    <property type="match status" value="1"/>
</dbReference>
<evidence type="ECO:0000256" key="1">
    <source>
        <dbReference type="ARBA" id="ARBA00004173"/>
    </source>
</evidence>
<keyword evidence="10" id="KW-1185">Reference proteome</keyword>
<feature type="region of interest" description="Disordered" evidence="8">
    <location>
        <begin position="96"/>
        <end position="115"/>
    </location>
</feature>
<dbReference type="InterPro" id="IPR019346">
    <property type="entry name" value="Ribosomal_mL42"/>
</dbReference>
<accession>A0AAV1J573</accession>
<evidence type="ECO:0000256" key="5">
    <source>
        <dbReference type="ARBA" id="ARBA00023128"/>
    </source>
</evidence>
<name>A0AAV1J573_9NEOP</name>
<keyword evidence="4" id="KW-0689">Ribosomal protein</keyword>
<gene>
    <name evidence="9" type="ORF">LNINA_LOCUS4261</name>
</gene>
<keyword evidence="6" id="KW-0687">Ribonucleoprotein</keyword>
<organism evidence="9 10">
    <name type="scientific">Leptosia nina</name>
    <dbReference type="NCBI Taxonomy" id="320188"/>
    <lineage>
        <taxon>Eukaryota</taxon>
        <taxon>Metazoa</taxon>
        <taxon>Ecdysozoa</taxon>
        <taxon>Arthropoda</taxon>
        <taxon>Hexapoda</taxon>
        <taxon>Insecta</taxon>
        <taxon>Pterygota</taxon>
        <taxon>Neoptera</taxon>
        <taxon>Endopterygota</taxon>
        <taxon>Lepidoptera</taxon>
        <taxon>Glossata</taxon>
        <taxon>Ditrysia</taxon>
        <taxon>Papilionoidea</taxon>
        <taxon>Pieridae</taxon>
        <taxon>Pierinae</taxon>
        <taxon>Leptosia</taxon>
    </lineage>
</organism>
<dbReference type="Pfam" id="PF10210">
    <property type="entry name" value="MRP-S32"/>
    <property type="match status" value="1"/>
</dbReference>
<reference evidence="9 10" key="1">
    <citation type="submission" date="2023-11" db="EMBL/GenBank/DDBJ databases">
        <authorList>
            <person name="Okamura Y."/>
        </authorList>
    </citation>
    <scope>NUCLEOTIDE SEQUENCE [LARGE SCALE GENOMIC DNA]</scope>
</reference>
<evidence type="ECO:0000256" key="3">
    <source>
        <dbReference type="ARBA" id="ARBA00022946"/>
    </source>
</evidence>
<dbReference type="AlphaFoldDB" id="A0AAV1J573"/>
<evidence type="ECO:0000313" key="10">
    <source>
        <dbReference type="Proteomes" id="UP001497472"/>
    </source>
</evidence>
<keyword evidence="5" id="KW-0496">Mitochondrion</keyword>
<evidence type="ECO:0000256" key="8">
    <source>
        <dbReference type="SAM" id="MobiDB-lite"/>
    </source>
</evidence>
<evidence type="ECO:0000256" key="6">
    <source>
        <dbReference type="ARBA" id="ARBA00023274"/>
    </source>
</evidence>
<comment type="caution">
    <text evidence="9">The sequence shown here is derived from an EMBL/GenBank/DDBJ whole genome shotgun (WGS) entry which is preliminary data.</text>
</comment>
<comment type="similarity">
    <text evidence="2">Belongs to the mitochondrion-specific ribosomal protein mL42 family.</text>
</comment>